<sequence length="172" mass="19965">MVLEERPGVPVRICRSHNQNGRKVKKSRAELDLYQQKVISCPYKREYIFGLMQECHSELTDPDKKIWSRLVKRGLVQKHVAAEYAKVNLNRLPPNEAALHHEIRCGPTVHETSSYLKSIRKTNSNDYNHMETFDFFLKYMRSDESLAPSINLSQAYSVPLELLPNITINVPR</sequence>
<evidence type="ECO:0000313" key="2">
    <source>
        <dbReference type="Proteomes" id="UP001286313"/>
    </source>
</evidence>
<accession>A0AAE1L4P8</accession>
<keyword evidence="2" id="KW-1185">Reference proteome</keyword>
<gene>
    <name evidence="1" type="ORF">Pcinc_000596</name>
</gene>
<reference evidence="1" key="1">
    <citation type="submission" date="2023-10" db="EMBL/GenBank/DDBJ databases">
        <title>Genome assemblies of two species of porcelain crab, Petrolisthes cinctipes and Petrolisthes manimaculis (Anomura: Porcellanidae).</title>
        <authorList>
            <person name="Angst P."/>
        </authorList>
    </citation>
    <scope>NUCLEOTIDE SEQUENCE</scope>
    <source>
        <strain evidence="1">PB745_01</strain>
        <tissue evidence="1">Gill</tissue>
    </source>
</reference>
<proteinExistence type="predicted"/>
<name>A0AAE1L4P8_PETCI</name>
<evidence type="ECO:0000313" key="1">
    <source>
        <dbReference type="EMBL" id="KAK3895673.1"/>
    </source>
</evidence>
<dbReference type="Proteomes" id="UP001286313">
    <property type="component" value="Unassembled WGS sequence"/>
</dbReference>
<dbReference type="AlphaFoldDB" id="A0AAE1L4P8"/>
<protein>
    <submittedName>
        <fullName evidence="1">Uncharacterized protein</fullName>
    </submittedName>
</protein>
<comment type="caution">
    <text evidence="1">The sequence shown here is derived from an EMBL/GenBank/DDBJ whole genome shotgun (WGS) entry which is preliminary data.</text>
</comment>
<organism evidence="1 2">
    <name type="scientific">Petrolisthes cinctipes</name>
    <name type="common">Flat porcelain crab</name>
    <dbReference type="NCBI Taxonomy" id="88211"/>
    <lineage>
        <taxon>Eukaryota</taxon>
        <taxon>Metazoa</taxon>
        <taxon>Ecdysozoa</taxon>
        <taxon>Arthropoda</taxon>
        <taxon>Crustacea</taxon>
        <taxon>Multicrustacea</taxon>
        <taxon>Malacostraca</taxon>
        <taxon>Eumalacostraca</taxon>
        <taxon>Eucarida</taxon>
        <taxon>Decapoda</taxon>
        <taxon>Pleocyemata</taxon>
        <taxon>Anomura</taxon>
        <taxon>Galatheoidea</taxon>
        <taxon>Porcellanidae</taxon>
        <taxon>Petrolisthes</taxon>
    </lineage>
</organism>
<dbReference type="EMBL" id="JAWQEG010000033">
    <property type="protein sequence ID" value="KAK3895673.1"/>
    <property type="molecule type" value="Genomic_DNA"/>
</dbReference>